<protein>
    <recommendedName>
        <fullName evidence="4">Lon N-terminal domain-containing protein</fullName>
    </recommendedName>
</protein>
<evidence type="ECO:0008006" key="4">
    <source>
        <dbReference type="Google" id="ProtNLM"/>
    </source>
</evidence>
<dbReference type="EMBL" id="CP151514">
    <property type="protein sequence ID" value="WZN66143.1"/>
    <property type="molecule type" value="Genomic_DNA"/>
</dbReference>
<name>A0AAX4PIN0_9CHLO</name>
<proteinExistence type="predicted"/>
<accession>A0AAX4PIN0</accession>
<organism evidence="2 3">
    <name type="scientific">Chloropicon roscoffensis</name>
    <dbReference type="NCBI Taxonomy" id="1461544"/>
    <lineage>
        <taxon>Eukaryota</taxon>
        <taxon>Viridiplantae</taxon>
        <taxon>Chlorophyta</taxon>
        <taxon>Chloropicophyceae</taxon>
        <taxon>Chloropicales</taxon>
        <taxon>Chloropicaceae</taxon>
        <taxon>Chloropicon</taxon>
    </lineage>
</organism>
<keyword evidence="3" id="KW-1185">Reference proteome</keyword>
<evidence type="ECO:0000313" key="3">
    <source>
        <dbReference type="Proteomes" id="UP001472866"/>
    </source>
</evidence>
<reference evidence="2 3" key="1">
    <citation type="submission" date="2024-03" db="EMBL/GenBank/DDBJ databases">
        <title>Complete genome sequence of the green alga Chloropicon roscoffensis RCC1871.</title>
        <authorList>
            <person name="Lemieux C."/>
            <person name="Pombert J.-F."/>
            <person name="Otis C."/>
            <person name="Turmel M."/>
        </authorList>
    </citation>
    <scope>NUCLEOTIDE SEQUENCE [LARGE SCALE GENOMIC DNA]</scope>
    <source>
        <strain evidence="2 3">RCC1871</strain>
    </source>
</reference>
<evidence type="ECO:0000256" key="1">
    <source>
        <dbReference type="SAM" id="MobiDB-lite"/>
    </source>
</evidence>
<feature type="region of interest" description="Disordered" evidence="1">
    <location>
        <begin position="1"/>
        <end position="66"/>
    </location>
</feature>
<dbReference type="AlphaFoldDB" id="A0AAX4PIN0"/>
<gene>
    <name evidence="2" type="ORF">HKI87_14g77080</name>
</gene>
<dbReference type="Proteomes" id="UP001472866">
    <property type="component" value="Chromosome 14"/>
</dbReference>
<feature type="compositionally biased region" description="Basic and acidic residues" evidence="1">
    <location>
        <begin position="26"/>
        <end position="38"/>
    </location>
</feature>
<evidence type="ECO:0000313" key="2">
    <source>
        <dbReference type="EMBL" id="WZN66143.1"/>
    </source>
</evidence>
<sequence length="277" mass="29838">MRLRGGPQRGRGGGRRSSARTAAGGGRRERREARRTARDFIASECPVRSPITGKYGERPTERQEDLEEAPWLATDDLVLPGEAFALPSDDVAAMTGNIVVLTHRGGLERMRGSRSVRAEVGWTSDGEAADVRALERVSVDGTREVGGATLCRFAPLPDRWAYFEMLESLSEGDGALEDCRDALAALAEAVGGLATIDERWTSARAWLGIQAGEVDSLSASELVETCHRASFAGLLVGADPEVRARAMSTTDLGERMELAVAHASRAHSVARLNRKLQ</sequence>